<dbReference type="STRING" id="1486859.SAMN05444273_103507"/>
<dbReference type="Gene3D" id="1.10.10.60">
    <property type="entry name" value="Homeodomain-like"/>
    <property type="match status" value="1"/>
</dbReference>
<keyword evidence="6" id="KW-1185">Reference proteome</keyword>
<gene>
    <name evidence="5" type="ORF">SAMN05444273_103507</name>
</gene>
<dbReference type="PANTHER" id="PTHR46796">
    <property type="entry name" value="HTH-TYPE TRANSCRIPTIONAL ACTIVATOR RHAS-RELATED"/>
    <property type="match status" value="1"/>
</dbReference>
<evidence type="ECO:0000313" key="6">
    <source>
        <dbReference type="Proteomes" id="UP000184144"/>
    </source>
</evidence>
<evidence type="ECO:0000256" key="2">
    <source>
        <dbReference type="ARBA" id="ARBA00023125"/>
    </source>
</evidence>
<dbReference type="InterPro" id="IPR018060">
    <property type="entry name" value="HTH_AraC"/>
</dbReference>
<dbReference type="RefSeq" id="WP_073142805.1">
    <property type="nucleotide sequence ID" value="NZ_FQUV01000003.1"/>
</dbReference>
<name>A0A1M4YDE3_9RHOB</name>
<dbReference type="AlphaFoldDB" id="A0A1M4YDE3"/>
<keyword evidence="2" id="KW-0238">DNA-binding</keyword>
<organism evidence="5 6">
    <name type="scientific">Litoreibacter ascidiaceicola</name>
    <dbReference type="NCBI Taxonomy" id="1486859"/>
    <lineage>
        <taxon>Bacteria</taxon>
        <taxon>Pseudomonadati</taxon>
        <taxon>Pseudomonadota</taxon>
        <taxon>Alphaproteobacteria</taxon>
        <taxon>Rhodobacterales</taxon>
        <taxon>Roseobacteraceae</taxon>
        <taxon>Litoreibacter</taxon>
    </lineage>
</organism>
<dbReference type="PRINTS" id="PR00032">
    <property type="entry name" value="HTHARAC"/>
</dbReference>
<proteinExistence type="predicted"/>
<dbReference type="Proteomes" id="UP000184144">
    <property type="component" value="Unassembled WGS sequence"/>
</dbReference>
<dbReference type="Pfam" id="PF12833">
    <property type="entry name" value="HTH_18"/>
    <property type="match status" value="1"/>
</dbReference>
<evidence type="ECO:0000256" key="3">
    <source>
        <dbReference type="ARBA" id="ARBA00023163"/>
    </source>
</evidence>
<accession>A0A1M4YDE3</accession>
<dbReference type="InterPro" id="IPR020449">
    <property type="entry name" value="Tscrpt_reg_AraC-type_HTH"/>
</dbReference>
<dbReference type="InterPro" id="IPR018062">
    <property type="entry name" value="HTH_AraC-typ_CS"/>
</dbReference>
<evidence type="ECO:0000256" key="1">
    <source>
        <dbReference type="ARBA" id="ARBA00023015"/>
    </source>
</evidence>
<dbReference type="InterPro" id="IPR009057">
    <property type="entry name" value="Homeodomain-like_sf"/>
</dbReference>
<dbReference type="PROSITE" id="PS01124">
    <property type="entry name" value="HTH_ARAC_FAMILY_2"/>
    <property type="match status" value="1"/>
</dbReference>
<dbReference type="SMART" id="SM00342">
    <property type="entry name" value="HTH_ARAC"/>
    <property type="match status" value="1"/>
</dbReference>
<feature type="domain" description="HTH araC/xylS-type" evidence="4">
    <location>
        <begin position="196"/>
        <end position="294"/>
    </location>
</feature>
<keyword evidence="3" id="KW-0804">Transcription</keyword>
<protein>
    <submittedName>
        <fullName evidence="5">Transcriptional regulator, AraC family</fullName>
    </submittedName>
</protein>
<dbReference type="GO" id="GO:0043565">
    <property type="term" value="F:sequence-specific DNA binding"/>
    <property type="evidence" value="ECO:0007669"/>
    <property type="project" value="InterPro"/>
</dbReference>
<dbReference type="PROSITE" id="PS00041">
    <property type="entry name" value="HTH_ARAC_FAMILY_1"/>
    <property type="match status" value="1"/>
</dbReference>
<reference evidence="6" key="1">
    <citation type="submission" date="2016-11" db="EMBL/GenBank/DDBJ databases">
        <authorList>
            <person name="Varghese N."/>
            <person name="Submissions S."/>
        </authorList>
    </citation>
    <scope>NUCLEOTIDE SEQUENCE [LARGE SCALE GENOMIC DNA]</scope>
    <source>
        <strain evidence="6">DSM 100566</strain>
    </source>
</reference>
<dbReference type="InterPro" id="IPR050204">
    <property type="entry name" value="AraC_XylS_family_regulators"/>
</dbReference>
<dbReference type="OrthoDB" id="9814125at2"/>
<dbReference type="SUPFAM" id="SSF46689">
    <property type="entry name" value="Homeodomain-like"/>
    <property type="match status" value="2"/>
</dbReference>
<sequence length="298" mass="33423">MGKQTERFWLNPELETKTPALLAHSSLDGLLRFEYREDEPGSLPPQVHAHNSLIISVQDTPIRVIADRDGRTERFTMEAGHIAVALAGSLTAWQWLDPAKVIIIHVNPTVMRRFVQTELKVVPNGHRLENTIFFHDADVRYAAERMKDTLEADELGSSVVFDALARMFLVLMVKRYCKKDNTDAAFDQRFGPEQYAQVVTFVEDHLAEKINPAQLASELGMSEAAFSRKFKATVGETPMRFVTQVRLEVASRLLGEGVQSLAQIAAQCGFADQAHLSRSFKQHLGVSPSQFRTDHAHA</sequence>
<evidence type="ECO:0000259" key="4">
    <source>
        <dbReference type="PROSITE" id="PS01124"/>
    </source>
</evidence>
<dbReference type="EMBL" id="FQUV01000003">
    <property type="protein sequence ID" value="SHF03777.1"/>
    <property type="molecule type" value="Genomic_DNA"/>
</dbReference>
<evidence type="ECO:0000313" key="5">
    <source>
        <dbReference type="EMBL" id="SHF03777.1"/>
    </source>
</evidence>
<keyword evidence="1" id="KW-0805">Transcription regulation</keyword>
<dbReference type="GO" id="GO:0003700">
    <property type="term" value="F:DNA-binding transcription factor activity"/>
    <property type="evidence" value="ECO:0007669"/>
    <property type="project" value="InterPro"/>
</dbReference>